<dbReference type="Proteomes" id="UP001242732">
    <property type="component" value="Chromosome"/>
</dbReference>
<sequence>MAKALLDFATLSSCLQPLHGLVRWLRGTSSGNASGRLAARSRWPDCPAHGRGASDTSTANHHPCDCPPAATAHGSAEAGAAASVALPADASAALHSTTVERPARTPAGSQRTCAARVPGAVRVVQRRQAGTPERFVISGRMADVRAELERWAAAEAVLQ</sequence>
<reference evidence="2 3" key="1">
    <citation type="submission" date="2023-06" db="EMBL/GenBank/DDBJ databases">
        <authorList>
            <person name="Ham H."/>
            <person name="Park D.S."/>
        </authorList>
    </citation>
    <scope>NUCLEOTIDE SEQUENCE [LARGE SCALE GENOMIC DNA]</scope>
    <source>
        <strain evidence="2 3">KACC 17005</strain>
    </source>
</reference>
<name>A0ABY9AVR9_PARCI</name>
<evidence type="ECO:0000256" key="1">
    <source>
        <dbReference type="SAM" id="MobiDB-lite"/>
    </source>
</evidence>
<dbReference type="GeneID" id="79792144"/>
<dbReference type="EMBL" id="CP127363">
    <property type="protein sequence ID" value="WIY51019.1"/>
    <property type="molecule type" value="Genomic_DNA"/>
</dbReference>
<dbReference type="RefSeq" id="WP_011795656.1">
    <property type="nucleotide sequence ID" value="NZ_CP023687.1"/>
</dbReference>
<evidence type="ECO:0000313" key="3">
    <source>
        <dbReference type="Proteomes" id="UP001242732"/>
    </source>
</evidence>
<feature type="region of interest" description="Disordered" evidence="1">
    <location>
        <begin position="34"/>
        <end position="60"/>
    </location>
</feature>
<evidence type="ECO:0000313" key="2">
    <source>
        <dbReference type="EMBL" id="WIY51019.1"/>
    </source>
</evidence>
<protein>
    <submittedName>
        <fullName evidence="2">Uncharacterized protein</fullName>
    </submittedName>
</protein>
<proteinExistence type="predicted"/>
<organism evidence="2 3">
    <name type="scientific">Paracidovorax citrulli</name>
    <name type="common">Acidovorax citrulli</name>
    <dbReference type="NCBI Taxonomy" id="80869"/>
    <lineage>
        <taxon>Bacteria</taxon>
        <taxon>Pseudomonadati</taxon>
        <taxon>Pseudomonadota</taxon>
        <taxon>Betaproteobacteria</taxon>
        <taxon>Burkholderiales</taxon>
        <taxon>Comamonadaceae</taxon>
        <taxon>Paracidovorax</taxon>
    </lineage>
</organism>
<keyword evidence="3" id="KW-1185">Reference proteome</keyword>
<accession>A0ABY9AVR9</accession>
<gene>
    <name evidence="2" type="ORF">QRO08_10820</name>
</gene>